<reference evidence="6 7" key="1">
    <citation type="submission" date="2020-07" db="EMBL/GenBank/DDBJ databases">
        <title>Exploring microbial biodiversity for novel pathways involved in the catabolism of aromatic compounds derived from lignin.</title>
        <authorList>
            <person name="Elkins J."/>
        </authorList>
    </citation>
    <scope>NUCLEOTIDE SEQUENCE [LARGE SCALE GENOMIC DNA]</scope>
    <source>
        <strain evidence="6 7">H2C3B</strain>
    </source>
</reference>
<evidence type="ECO:0008006" key="8">
    <source>
        <dbReference type="Google" id="ProtNLM"/>
    </source>
</evidence>
<evidence type="ECO:0000256" key="3">
    <source>
        <dbReference type="ARBA" id="ARBA00022989"/>
    </source>
</evidence>
<name>A0A7Y9WHW7_9BURK</name>
<sequence>MGIIPVLLTPFMGKYAPRFNMRMLVCMAFGILGCASFLRSQFFLGVDFEHIALIQLLQGLGLALFIMPINSILLSDLKPDEIAAGSGLSTFLRTLGASFAVSITSFLWERRAVQHHAQITESISVFDPAVRQQLRVLGQGDPQTGYQLLDRMIDSQAYQISFNDVAFALGWVYIAVIVLVWLAKPPFGPRPGGGASAGAKR</sequence>
<dbReference type="Proteomes" id="UP000572540">
    <property type="component" value="Unassembled WGS sequence"/>
</dbReference>
<evidence type="ECO:0000256" key="5">
    <source>
        <dbReference type="SAM" id="Phobius"/>
    </source>
</evidence>
<organism evidence="6 7">
    <name type="scientific">Paraburkholderia bryophila</name>
    <dbReference type="NCBI Taxonomy" id="420952"/>
    <lineage>
        <taxon>Bacteria</taxon>
        <taxon>Pseudomonadati</taxon>
        <taxon>Pseudomonadota</taxon>
        <taxon>Betaproteobacteria</taxon>
        <taxon>Burkholderiales</taxon>
        <taxon>Burkholderiaceae</taxon>
        <taxon>Paraburkholderia</taxon>
    </lineage>
</organism>
<keyword evidence="2 5" id="KW-0812">Transmembrane</keyword>
<keyword evidence="3 5" id="KW-1133">Transmembrane helix</keyword>
<evidence type="ECO:0000256" key="4">
    <source>
        <dbReference type="ARBA" id="ARBA00023136"/>
    </source>
</evidence>
<comment type="subcellular location">
    <subcellularLocation>
        <location evidence="1">Membrane</location>
        <topology evidence="1">Multi-pass membrane protein</topology>
    </subcellularLocation>
</comment>
<evidence type="ECO:0000313" key="6">
    <source>
        <dbReference type="EMBL" id="NYH20168.1"/>
    </source>
</evidence>
<dbReference type="InterPro" id="IPR036259">
    <property type="entry name" value="MFS_trans_sf"/>
</dbReference>
<dbReference type="PANTHER" id="PTHR23501">
    <property type="entry name" value="MAJOR FACILITATOR SUPERFAMILY"/>
    <property type="match status" value="1"/>
</dbReference>
<comment type="caution">
    <text evidence="6">The sequence shown here is derived from an EMBL/GenBank/DDBJ whole genome shotgun (WGS) entry which is preliminary data.</text>
</comment>
<dbReference type="PANTHER" id="PTHR23501:SF174">
    <property type="entry name" value="MULTIDRUG EXPORT PROTEIN EMRB-RELATED"/>
    <property type="match status" value="1"/>
</dbReference>
<gene>
    <name evidence="6" type="ORF">GGD41_007396</name>
</gene>
<evidence type="ECO:0000313" key="7">
    <source>
        <dbReference type="Proteomes" id="UP000572540"/>
    </source>
</evidence>
<dbReference type="AlphaFoldDB" id="A0A7Y9WHW7"/>
<dbReference type="Gene3D" id="1.20.1250.20">
    <property type="entry name" value="MFS general substrate transporter like domains"/>
    <property type="match status" value="1"/>
</dbReference>
<feature type="transmembrane region" description="Helical" evidence="5">
    <location>
        <begin position="50"/>
        <end position="70"/>
    </location>
</feature>
<protein>
    <recommendedName>
        <fullName evidence="8">MFS transporter</fullName>
    </recommendedName>
</protein>
<accession>A0A7Y9WHW7</accession>
<dbReference type="SUPFAM" id="SSF103473">
    <property type="entry name" value="MFS general substrate transporter"/>
    <property type="match status" value="1"/>
</dbReference>
<evidence type="ECO:0000256" key="2">
    <source>
        <dbReference type="ARBA" id="ARBA00022692"/>
    </source>
</evidence>
<proteinExistence type="predicted"/>
<dbReference type="RefSeq" id="WP_306456899.1">
    <property type="nucleotide sequence ID" value="NZ_JACCAU010000001.1"/>
</dbReference>
<dbReference type="GO" id="GO:0005886">
    <property type="term" value="C:plasma membrane"/>
    <property type="evidence" value="ECO:0007669"/>
    <property type="project" value="TreeGrafter"/>
</dbReference>
<keyword evidence="4 5" id="KW-0472">Membrane</keyword>
<dbReference type="GO" id="GO:0022857">
    <property type="term" value="F:transmembrane transporter activity"/>
    <property type="evidence" value="ECO:0007669"/>
    <property type="project" value="TreeGrafter"/>
</dbReference>
<dbReference type="EMBL" id="JACCAU010000001">
    <property type="protein sequence ID" value="NYH20168.1"/>
    <property type="molecule type" value="Genomic_DNA"/>
</dbReference>
<feature type="transmembrane region" description="Helical" evidence="5">
    <location>
        <begin position="20"/>
        <end position="38"/>
    </location>
</feature>
<feature type="transmembrane region" description="Helical" evidence="5">
    <location>
        <begin position="165"/>
        <end position="183"/>
    </location>
</feature>
<evidence type="ECO:0000256" key="1">
    <source>
        <dbReference type="ARBA" id="ARBA00004141"/>
    </source>
</evidence>